<keyword evidence="1" id="KW-0472">Membrane</keyword>
<keyword evidence="1" id="KW-0812">Transmembrane</keyword>
<dbReference type="EMBL" id="LTDM01000032">
    <property type="protein sequence ID" value="OLS02295.1"/>
    <property type="molecule type" value="Genomic_DNA"/>
</dbReference>
<organism evidence="2 3">
    <name type="scientific">Tissierella creatinophila DSM 6911</name>
    <dbReference type="NCBI Taxonomy" id="1123403"/>
    <lineage>
        <taxon>Bacteria</taxon>
        <taxon>Bacillati</taxon>
        <taxon>Bacillota</taxon>
        <taxon>Tissierellia</taxon>
        <taxon>Tissierellales</taxon>
        <taxon>Tissierellaceae</taxon>
        <taxon>Tissierella</taxon>
    </lineage>
</organism>
<evidence type="ECO:0000256" key="1">
    <source>
        <dbReference type="SAM" id="Phobius"/>
    </source>
</evidence>
<feature type="transmembrane region" description="Helical" evidence="1">
    <location>
        <begin position="12"/>
        <end position="34"/>
    </location>
</feature>
<feature type="transmembrane region" description="Helical" evidence="1">
    <location>
        <begin position="151"/>
        <end position="170"/>
    </location>
</feature>
<dbReference type="Proteomes" id="UP000186112">
    <property type="component" value="Unassembled WGS sequence"/>
</dbReference>
<comment type="caution">
    <text evidence="2">The sequence shown here is derived from an EMBL/GenBank/DDBJ whole genome shotgun (WGS) entry which is preliminary data.</text>
</comment>
<proteinExistence type="predicted"/>
<evidence type="ECO:0000313" key="2">
    <source>
        <dbReference type="EMBL" id="OLS02295.1"/>
    </source>
</evidence>
<dbReference type="RefSeq" id="WP_075727031.1">
    <property type="nucleotide sequence ID" value="NZ_LTDM01000032.1"/>
</dbReference>
<dbReference type="PANTHER" id="PTHR41309">
    <property type="entry name" value="MEMBRANE PROTEIN-RELATED"/>
    <property type="match status" value="1"/>
</dbReference>
<name>A0A1U7M4T7_TISCR</name>
<dbReference type="PANTHER" id="PTHR41309:SF2">
    <property type="entry name" value="MEMBRANE PROTEIN"/>
    <property type="match status" value="1"/>
</dbReference>
<feature type="transmembrane region" description="Helical" evidence="1">
    <location>
        <begin position="40"/>
        <end position="58"/>
    </location>
</feature>
<dbReference type="Pfam" id="PF13346">
    <property type="entry name" value="ABC2_membrane_5"/>
    <property type="match status" value="1"/>
</dbReference>
<feature type="transmembrane region" description="Helical" evidence="1">
    <location>
        <begin position="119"/>
        <end position="139"/>
    </location>
</feature>
<evidence type="ECO:0008006" key="4">
    <source>
        <dbReference type="Google" id="ProtNLM"/>
    </source>
</evidence>
<accession>A0A1U7M4T7</accession>
<keyword evidence="1" id="KW-1133">Transmembrane helix</keyword>
<reference evidence="2 3" key="1">
    <citation type="submission" date="2016-02" db="EMBL/GenBank/DDBJ databases">
        <title>Genome sequence of Tissierella creatinophila DSM 6911.</title>
        <authorList>
            <person name="Poehlein A."/>
            <person name="Daniel R."/>
        </authorList>
    </citation>
    <scope>NUCLEOTIDE SEQUENCE [LARGE SCALE GENOMIC DNA]</scope>
    <source>
        <strain evidence="2 3">DSM 6911</strain>
    </source>
</reference>
<sequence length="219" mass="25104">MKHLVLKDIRIIGFINIILALVALVVGTVGVYYQDLFKSNAIYIIPILIGTYLIVMTLTNKDVLYNVQPLLISIPTKRFDIVKARYLTVFSYILFLVVTISLSSNISKLVFRNINGSPFGLIPMIFTISLLLVFLSITIPIQYYDTKKAQIINILLYMFIILFPNVYNRLGLDFINSRLLENIAQLNFKIITPIVFIISLSMYIASLFISKTLYSRKEF</sequence>
<feature type="transmembrane region" description="Helical" evidence="1">
    <location>
        <begin position="86"/>
        <end position="107"/>
    </location>
</feature>
<gene>
    <name evidence="2" type="ORF">TICRE_16810</name>
</gene>
<keyword evidence="3" id="KW-1185">Reference proteome</keyword>
<dbReference type="InterPro" id="IPR025699">
    <property type="entry name" value="ABC2_memb-like"/>
</dbReference>
<feature type="transmembrane region" description="Helical" evidence="1">
    <location>
        <begin position="190"/>
        <end position="209"/>
    </location>
</feature>
<evidence type="ECO:0000313" key="3">
    <source>
        <dbReference type="Proteomes" id="UP000186112"/>
    </source>
</evidence>
<protein>
    <recommendedName>
        <fullName evidence="4">ABC-2 family transporter protein</fullName>
    </recommendedName>
</protein>
<dbReference type="AlphaFoldDB" id="A0A1U7M4T7"/>